<feature type="transmembrane region" description="Helical" evidence="1">
    <location>
        <begin position="190"/>
        <end position="215"/>
    </location>
</feature>
<evidence type="ECO:0000313" key="2">
    <source>
        <dbReference type="EnsemblMetazoa" id="GAUT049301-PA"/>
    </source>
</evidence>
<dbReference type="AlphaFoldDB" id="A0A1A9VVU1"/>
<sequence>MFTKEFLTRIIASSPVSDSVSHENNHRTLQAAPCVINCFWAAVGSISGGTKSRSALPLPLPPTEFANVTELGNAFKAAAFTFLLFFIVLALVGDDELIIDFDCVQAIEAIADDAMWMLATSMAIVSSRWQNALAAAQATMTHHVLSLGIRIVVVIAVMVDIAIYVELVKVVASTATTTTTTTTNTTNAGIIRITIAVMPAIAPLLLLLLLLILLVRDPVTIGLSGVDVLLICPVDPLSKWAAQIH</sequence>
<evidence type="ECO:0000256" key="1">
    <source>
        <dbReference type="SAM" id="Phobius"/>
    </source>
</evidence>
<dbReference type="EnsemblMetazoa" id="GAUT049301-RA">
    <property type="protein sequence ID" value="GAUT049301-PA"/>
    <property type="gene ID" value="GAUT049301"/>
</dbReference>
<name>A0A1A9VVU1_GLOAU</name>
<keyword evidence="1" id="KW-1133">Transmembrane helix</keyword>
<keyword evidence="1" id="KW-0472">Membrane</keyword>
<evidence type="ECO:0000313" key="3">
    <source>
        <dbReference type="Proteomes" id="UP000078200"/>
    </source>
</evidence>
<keyword evidence="1" id="KW-0812">Transmembrane</keyword>
<organism evidence="2 3">
    <name type="scientific">Glossina austeni</name>
    <name type="common">Savannah tsetse fly</name>
    <dbReference type="NCBI Taxonomy" id="7395"/>
    <lineage>
        <taxon>Eukaryota</taxon>
        <taxon>Metazoa</taxon>
        <taxon>Ecdysozoa</taxon>
        <taxon>Arthropoda</taxon>
        <taxon>Hexapoda</taxon>
        <taxon>Insecta</taxon>
        <taxon>Pterygota</taxon>
        <taxon>Neoptera</taxon>
        <taxon>Endopterygota</taxon>
        <taxon>Diptera</taxon>
        <taxon>Brachycera</taxon>
        <taxon>Muscomorpha</taxon>
        <taxon>Hippoboscoidea</taxon>
        <taxon>Glossinidae</taxon>
        <taxon>Glossina</taxon>
    </lineage>
</organism>
<dbReference type="VEuPathDB" id="VectorBase:GAUT049301"/>
<feature type="transmembrane region" description="Helical" evidence="1">
    <location>
        <begin position="74"/>
        <end position="92"/>
    </location>
</feature>
<reference evidence="2" key="1">
    <citation type="submission" date="2020-05" db="UniProtKB">
        <authorList>
            <consortium name="EnsemblMetazoa"/>
        </authorList>
    </citation>
    <scope>IDENTIFICATION</scope>
    <source>
        <strain evidence="2">TTRI</strain>
    </source>
</reference>
<proteinExistence type="predicted"/>
<protein>
    <submittedName>
        <fullName evidence="2">Uncharacterized protein</fullName>
    </submittedName>
</protein>
<dbReference type="Proteomes" id="UP000078200">
    <property type="component" value="Unassembled WGS sequence"/>
</dbReference>
<feature type="transmembrane region" description="Helical" evidence="1">
    <location>
        <begin position="147"/>
        <end position="165"/>
    </location>
</feature>
<keyword evidence="3" id="KW-1185">Reference proteome</keyword>
<accession>A0A1A9VVU1</accession>